<dbReference type="Proteomes" id="UP000198122">
    <property type="component" value="Unassembled WGS sequence"/>
</dbReference>
<evidence type="ECO:0000313" key="2">
    <source>
        <dbReference type="Proteomes" id="UP000198122"/>
    </source>
</evidence>
<accession>A0A212U0Y1</accession>
<dbReference type="AlphaFoldDB" id="A0A212U0Y1"/>
<evidence type="ECO:0000313" key="1">
    <source>
        <dbReference type="EMBL" id="SNC71899.1"/>
    </source>
</evidence>
<organism evidence="1 2">
    <name type="scientific">Kytococcus aerolatus</name>
    <dbReference type="NCBI Taxonomy" id="592308"/>
    <lineage>
        <taxon>Bacteria</taxon>
        <taxon>Bacillati</taxon>
        <taxon>Actinomycetota</taxon>
        <taxon>Actinomycetes</taxon>
        <taxon>Micrococcales</taxon>
        <taxon>Kytococcaceae</taxon>
        <taxon>Kytococcus</taxon>
    </lineage>
</organism>
<sequence>MLVPERPRSGETDPAECWHCRPDPSTIWQDDLWQLRSGGLPTGLPFLGGFAPREHVLLEDAPLEVLAALGPLMQRISNAVKEVPGVARCHFGRWNDGSAHLHLHALARPAGMMRARGVNLAYWDDVLPPLEPELQAENIRLVAAAMAAGGGEDLTA</sequence>
<dbReference type="InterPro" id="IPR036265">
    <property type="entry name" value="HIT-like_sf"/>
</dbReference>
<gene>
    <name evidence="1" type="ORF">SAMN05445756_1654</name>
</gene>
<name>A0A212U0Y1_9MICO</name>
<dbReference type="Gene3D" id="3.30.428.10">
    <property type="entry name" value="HIT-like"/>
    <property type="match status" value="1"/>
</dbReference>
<dbReference type="OrthoDB" id="3867598at2"/>
<evidence type="ECO:0008006" key="3">
    <source>
        <dbReference type="Google" id="ProtNLM"/>
    </source>
</evidence>
<keyword evidence="2" id="KW-1185">Reference proteome</keyword>
<protein>
    <recommendedName>
        <fullName evidence="3">Diadenosine tetraphosphate (Ap4A) hydrolase</fullName>
    </recommendedName>
</protein>
<dbReference type="EMBL" id="FYEZ01000002">
    <property type="protein sequence ID" value="SNC71899.1"/>
    <property type="molecule type" value="Genomic_DNA"/>
</dbReference>
<reference evidence="1 2" key="1">
    <citation type="submission" date="2017-06" db="EMBL/GenBank/DDBJ databases">
        <authorList>
            <person name="Kim H.J."/>
            <person name="Triplett B.A."/>
        </authorList>
    </citation>
    <scope>NUCLEOTIDE SEQUENCE [LARGE SCALE GENOMIC DNA]</scope>
    <source>
        <strain evidence="1 2">DSM 22179</strain>
    </source>
</reference>
<proteinExistence type="predicted"/>
<dbReference type="RefSeq" id="WP_088818589.1">
    <property type="nucleotide sequence ID" value="NZ_FYEZ01000002.1"/>
</dbReference>
<dbReference type="SUPFAM" id="SSF54197">
    <property type="entry name" value="HIT-like"/>
    <property type="match status" value="1"/>
</dbReference>